<keyword evidence="1" id="KW-0812">Transmembrane</keyword>
<sequence>GDKNIDDKSVSFLDTKAIIYYCALWTLKLNVTKTKPVVFSRGKLRNKPSFYHRVVLRLLITLIHVFNTMVFPILLNASEV</sequence>
<evidence type="ECO:0000313" key="3">
    <source>
        <dbReference type="EMBL" id="WAQ95259.1"/>
    </source>
</evidence>
<dbReference type="EMBL" id="CP111013">
    <property type="protein sequence ID" value="WAQ95210.1"/>
    <property type="molecule type" value="Genomic_DNA"/>
</dbReference>
<evidence type="ECO:0000256" key="1">
    <source>
        <dbReference type="SAM" id="Phobius"/>
    </source>
</evidence>
<proteinExistence type="predicted"/>
<evidence type="ECO:0000313" key="4">
    <source>
        <dbReference type="Proteomes" id="UP001164746"/>
    </source>
</evidence>
<feature type="non-terminal residue" evidence="3">
    <location>
        <position position="80"/>
    </location>
</feature>
<accession>A0ABY7DD79</accession>
<dbReference type="Proteomes" id="UP001164746">
    <property type="component" value="Chromosome 2"/>
</dbReference>
<feature type="transmembrane region" description="Helical" evidence="1">
    <location>
        <begin position="54"/>
        <end position="75"/>
    </location>
</feature>
<keyword evidence="1" id="KW-1133">Transmembrane helix</keyword>
<protein>
    <submittedName>
        <fullName evidence="3">Uncharacterized protein</fullName>
    </submittedName>
</protein>
<gene>
    <name evidence="2" type="ORF">MAR_027900</name>
    <name evidence="3" type="ORF">MAR_027949</name>
</gene>
<keyword evidence="1" id="KW-0472">Membrane</keyword>
<organism evidence="3 4">
    <name type="scientific">Mya arenaria</name>
    <name type="common">Soft-shell clam</name>
    <dbReference type="NCBI Taxonomy" id="6604"/>
    <lineage>
        <taxon>Eukaryota</taxon>
        <taxon>Metazoa</taxon>
        <taxon>Spiralia</taxon>
        <taxon>Lophotrochozoa</taxon>
        <taxon>Mollusca</taxon>
        <taxon>Bivalvia</taxon>
        <taxon>Autobranchia</taxon>
        <taxon>Heteroconchia</taxon>
        <taxon>Euheterodonta</taxon>
        <taxon>Imparidentia</taxon>
        <taxon>Neoheterodontei</taxon>
        <taxon>Myida</taxon>
        <taxon>Myoidea</taxon>
        <taxon>Myidae</taxon>
        <taxon>Mya</taxon>
    </lineage>
</organism>
<dbReference type="EMBL" id="CP111013">
    <property type="protein sequence ID" value="WAQ95259.1"/>
    <property type="molecule type" value="Genomic_DNA"/>
</dbReference>
<keyword evidence="4" id="KW-1185">Reference proteome</keyword>
<reference evidence="3" key="1">
    <citation type="submission" date="2022-11" db="EMBL/GenBank/DDBJ databases">
        <title>Centuries of genome instability and evolution in soft-shell clam transmissible cancer (bioRxiv).</title>
        <authorList>
            <person name="Hart S.F.M."/>
            <person name="Yonemitsu M.A."/>
            <person name="Giersch R.M."/>
            <person name="Beal B.F."/>
            <person name="Arriagada G."/>
            <person name="Davis B.W."/>
            <person name="Ostrander E.A."/>
            <person name="Goff S.P."/>
            <person name="Metzger M.J."/>
        </authorList>
    </citation>
    <scope>NUCLEOTIDE SEQUENCE</scope>
    <source>
        <strain evidence="3">MELC-2E11</strain>
        <tissue evidence="3">Siphon/mantle</tissue>
    </source>
</reference>
<name>A0ABY7DD79_MYAAR</name>
<evidence type="ECO:0000313" key="2">
    <source>
        <dbReference type="EMBL" id="WAQ95210.1"/>
    </source>
</evidence>